<dbReference type="PANTHER" id="PTHR11926:SF1489">
    <property type="entry name" value="HEXOSYLTRANSFERASE-RELATED"/>
    <property type="match status" value="1"/>
</dbReference>
<protein>
    <recommendedName>
        <fullName evidence="5">UDP-glucose iridoid glucosyltransferase-like</fullName>
    </recommendedName>
</protein>
<evidence type="ECO:0000256" key="1">
    <source>
        <dbReference type="ARBA" id="ARBA00009995"/>
    </source>
</evidence>
<evidence type="ECO:0000313" key="3">
    <source>
        <dbReference type="EMBL" id="OAY60279.1"/>
    </source>
</evidence>
<dbReference type="PANTHER" id="PTHR11926">
    <property type="entry name" value="GLUCOSYL/GLUCURONOSYL TRANSFERASES"/>
    <property type="match status" value="1"/>
</dbReference>
<proteinExistence type="inferred from homology"/>
<comment type="similarity">
    <text evidence="1">Belongs to the UDP-glycosyltransferase family.</text>
</comment>
<dbReference type="Gramene" id="Manes.01G100300.1.v8.1">
    <property type="protein sequence ID" value="Manes.01G100300.1.v8.1.CDS"/>
    <property type="gene ID" value="Manes.01G100300.v8.1"/>
</dbReference>
<reference evidence="4" key="1">
    <citation type="journal article" date="2016" name="Nat. Biotechnol.">
        <title>Sequencing wild and cultivated cassava and related species reveals extensive interspecific hybridization and genetic diversity.</title>
        <authorList>
            <person name="Bredeson J.V."/>
            <person name="Lyons J.B."/>
            <person name="Prochnik S.E."/>
            <person name="Wu G.A."/>
            <person name="Ha C.M."/>
            <person name="Edsinger-Gonzales E."/>
            <person name="Grimwood J."/>
            <person name="Schmutz J."/>
            <person name="Rabbi I.Y."/>
            <person name="Egesi C."/>
            <person name="Nauluvula P."/>
            <person name="Lebot V."/>
            <person name="Ndunguru J."/>
            <person name="Mkamilo G."/>
            <person name="Bart R.S."/>
            <person name="Setter T.L."/>
            <person name="Gleadow R.M."/>
            <person name="Kulakow P."/>
            <person name="Ferguson M.E."/>
            <person name="Rounsley S."/>
            <person name="Rokhsar D.S."/>
        </authorList>
    </citation>
    <scope>NUCLEOTIDE SEQUENCE [LARGE SCALE GENOMIC DNA]</scope>
    <source>
        <strain evidence="4">cv. AM560-2</strain>
    </source>
</reference>
<dbReference type="InterPro" id="IPR002213">
    <property type="entry name" value="UDP_glucos_trans"/>
</dbReference>
<name>A0A2C9WJB8_MANES</name>
<dbReference type="CDD" id="cd03784">
    <property type="entry name" value="GT1_Gtf-like"/>
    <property type="match status" value="1"/>
</dbReference>
<evidence type="ECO:0000313" key="4">
    <source>
        <dbReference type="Proteomes" id="UP000091857"/>
    </source>
</evidence>
<dbReference type="GO" id="GO:0080044">
    <property type="term" value="F:quercetin 7-O-glucosyltransferase activity"/>
    <property type="evidence" value="ECO:0000318"/>
    <property type="project" value="GO_Central"/>
</dbReference>
<evidence type="ECO:0008006" key="5">
    <source>
        <dbReference type="Google" id="ProtNLM"/>
    </source>
</evidence>
<gene>
    <name evidence="3" type="ORF">MANES_01G100300v8</name>
</gene>
<keyword evidence="2" id="KW-0808">Transferase</keyword>
<dbReference type="FunFam" id="3.40.50.2000:FF:000040">
    <property type="entry name" value="UDP-glycosyltransferase 76C1"/>
    <property type="match status" value="1"/>
</dbReference>
<dbReference type="Pfam" id="PF00201">
    <property type="entry name" value="UDPGT"/>
    <property type="match status" value="1"/>
</dbReference>
<dbReference type="GO" id="GO:0005737">
    <property type="term" value="C:cytoplasm"/>
    <property type="evidence" value="ECO:0000318"/>
    <property type="project" value="GO_Central"/>
</dbReference>
<accession>A0A2C9WJB8</accession>
<organism evidence="3 4">
    <name type="scientific">Manihot esculenta</name>
    <name type="common">Cassava</name>
    <name type="synonym">Jatropha manihot</name>
    <dbReference type="NCBI Taxonomy" id="3983"/>
    <lineage>
        <taxon>Eukaryota</taxon>
        <taxon>Viridiplantae</taxon>
        <taxon>Streptophyta</taxon>
        <taxon>Embryophyta</taxon>
        <taxon>Tracheophyta</taxon>
        <taxon>Spermatophyta</taxon>
        <taxon>Magnoliopsida</taxon>
        <taxon>eudicotyledons</taxon>
        <taxon>Gunneridae</taxon>
        <taxon>Pentapetalae</taxon>
        <taxon>rosids</taxon>
        <taxon>fabids</taxon>
        <taxon>Malpighiales</taxon>
        <taxon>Euphorbiaceae</taxon>
        <taxon>Crotonoideae</taxon>
        <taxon>Manihoteae</taxon>
        <taxon>Manihot</taxon>
    </lineage>
</organism>
<dbReference type="GO" id="GO:0080043">
    <property type="term" value="F:quercetin 3-O-glucosyltransferase activity"/>
    <property type="evidence" value="ECO:0000318"/>
    <property type="project" value="GO_Central"/>
</dbReference>
<dbReference type="Proteomes" id="UP000091857">
    <property type="component" value="Chromosome 1"/>
</dbReference>
<comment type="caution">
    <text evidence="3">The sequence shown here is derived from an EMBL/GenBank/DDBJ whole genome shotgun (WGS) entry which is preliminary data.</text>
</comment>
<dbReference type="FunFam" id="3.40.50.2000:FF:000120">
    <property type="entry name" value="UDP-glycosyltransferase 76C1"/>
    <property type="match status" value="1"/>
</dbReference>
<keyword evidence="4" id="KW-1185">Reference proteome</keyword>
<sequence length="451" mass="50741">MEIQEWRFRRQLVLVPLPLQGHLNPMLQLGAILHSKGFSITIAHTHFNSPNPSDHPNFIFLPLSVGFSSFTPFRDDFIAFLSILNTNFETPLRELLTQMIQKQGQDDKLPCIIYDGLMYCVAEITQSLKLPGIVLRTSCAANLLAYYAFPGLRNEGYLPVQDSSLLNIVPGFHPLRFKDLPAHSFSLDVMLQLMATLRDTGSSSAIIWNTMDFLEESSLEQIQKQFQIPVFPIGPMHKIVTAASTSLQEEETSCVKWLDRQSQNTVIYISLGSVVIIDAEELGEISWGLAKSNQPFLWVVRPGSIQGSNWIELLPEGFREAIGERGCIIKWAPQKEVLAHAAVGGFWSHCGWNSTLESISEGVPMICRPCFGDQRVVARYVIHVWRVGLALENKLEKGEIERTIRSLMVDREGEEMRQRAMDLKEMAQLSINKGGSCYNSLNELVEFIASS</sequence>
<dbReference type="Gene3D" id="3.40.50.2000">
    <property type="entry name" value="Glycogen Phosphorylase B"/>
    <property type="match status" value="2"/>
</dbReference>
<dbReference type="OrthoDB" id="5835829at2759"/>
<dbReference type="SUPFAM" id="SSF53756">
    <property type="entry name" value="UDP-Glycosyltransferase/glycogen phosphorylase"/>
    <property type="match status" value="1"/>
</dbReference>
<dbReference type="EMBL" id="CM004387">
    <property type="protein sequence ID" value="OAY60279.1"/>
    <property type="molecule type" value="Genomic_DNA"/>
</dbReference>
<evidence type="ECO:0000256" key="2">
    <source>
        <dbReference type="ARBA" id="ARBA00022679"/>
    </source>
</evidence>
<dbReference type="AlphaFoldDB" id="A0A2C9WJB8"/>